<organism evidence="6 7">
    <name type="scientific">Deinococcus aquiradiocola</name>
    <dbReference type="NCBI Taxonomy" id="393059"/>
    <lineage>
        <taxon>Bacteria</taxon>
        <taxon>Thermotogati</taxon>
        <taxon>Deinococcota</taxon>
        <taxon>Deinococci</taxon>
        <taxon>Deinococcales</taxon>
        <taxon>Deinococcaceae</taxon>
        <taxon>Deinococcus</taxon>
    </lineage>
</organism>
<keyword evidence="4 6" id="KW-0503">Monooxygenase</keyword>
<reference evidence="6" key="1">
    <citation type="journal article" date="2014" name="Int. J. Syst. Evol. Microbiol.">
        <title>Complete genome sequence of Corynebacterium casei LMG S-19264T (=DSM 44701T), isolated from a smear-ripened cheese.</title>
        <authorList>
            <consortium name="US DOE Joint Genome Institute (JGI-PGF)"/>
            <person name="Walter F."/>
            <person name="Albersmeier A."/>
            <person name="Kalinowski J."/>
            <person name="Ruckert C."/>
        </authorList>
    </citation>
    <scope>NUCLEOTIDE SEQUENCE</scope>
    <source>
        <strain evidence="6">JCM 14371</strain>
    </source>
</reference>
<name>A0A917UP67_9DEIO</name>
<feature type="domain" description="Luciferase-like" evidence="5">
    <location>
        <begin position="36"/>
        <end position="340"/>
    </location>
</feature>
<dbReference type="Gene3D" id="3.20.20.30">
    <property type="entry name" value="Luciferase-like domain"/>
    <property type="match status" value="1"/>
</dbReference>
<accession>A0A917UP67</accession>
<dbReference type="GO" id="GO:0008726">
    <property type="term" value="F:alkanesulfonate monooxygenase activity"/>
    <property type="evidence" value="ECO:0007669"/>
    <property type="project" value="TreeGrafter"/>
</dbReference>
<reference evidence="6" key="2">
    <citation type="submission" date="2020-09" db="EMBL/GenBank/DDBJ databases">
        <authorList>
            <person name="Sun Q."/>
            <person name="Ohkuma M."/>
        </authorList>
    </citation>
    <scope>NUCLEOTIDE SEQUENCE</scope>
    <source>
        <strain evidence="6">JCM 14371</strain>
    </source>
</reference>
<dbReference type="EMBL" id="BMOE01000004">
    <property type="protein sequence ID" value="GGJ72411.1"/>
    <property type="molecule type" value="Genomic_DNA"/>
</dbReference>
<gene>
    <name evidence="6" type="primary">ssuD</name>
    <name evidence="6" type="ORF">GCM10008939_16020</name>
</gene>
<evidence type="ECO:0000259" key="5">
    <source>
        <dbReference type="Pfam" id="PF00296"/>
    </source>
</evidence>
<dbReference type="PANTHER" id="PTHR42847:SF4">
    <property type="entry name" value="ALKANESULFONATE MONOOXYGENASE-RELATED"/>
    <property type="match status" value="1"/>
</dbReference>
<dbReference type="AlphaFoldDB" id="A0A917UP67"/>
<keyword evidence="1" id="KW-0285">Flavoprotein</keyword>
<keyword evidence="7" id="KW-1185">Reference proteome</keyword>
<evidence type="ECO:0000313" key="7">
    <source>
        <dbReference type="Proteomes" id="UP000635726"/>
    </source>
</evidence>
<dbReference type="Proteomes" id="UP000635726">
    <property type="component" value="Unassembled WGS sequence"/>
</dbReference>
<dbReference type="InterPro" id="IPR050172">
    <property type="entry name" value="SsuD_RutA_monooxygenase"/>
</dbReference>
<protein>
    <submittedName>
        <fullName evidence="6">Alkanesulfonate monooxygenase</fullName>
    </submittedName>
</protein>
<evidence type="ECO:0000313" key="6">
    <source>
        <dbReference type="EMBL" id="GGJ72411.1"/>
    </source>
</evidence>
<dbReference type="InterPro" id="IPR011251">
    <property type="entry name" value="Luciferase-like_dom"/>
</dbReference>
<sequence>MTHPDPHAPTQGAPSTSEFLWFAQLSRDGEFIGTAARPPRRPTLEYVSSLIETAAEAGFTSLLTATNYHSEHENYTAAIAALARTRGAGLLIAVRPGMFHPAMYAKMIATAQNLFPGRVRVNIVTGSSPAENAMYGDFEAHAQRYERTREFMLILRQLWTQPGPQQYASDIYRFENTVLEPAPVQPIPLYFGGASEAAQRVAAELADVYLLWGERRDMLEERLAQMRTLEQEYGRTLRYGLRTHVVVRETEDEAWQAAERLISRVDPEVRRAFVESYSRVDGVGQLRQFRMLQEAGDSLLVEPHLWAGVGMARSGVGVAIVGNPEQVAGKIREYEEMGISTFIFSGYPHLEEARRFGELVMPLLKGGTAEERVLHATGVAPVA</sequence>
<evidence type="ECO:0000256" key="4">
    <source>
        <dbReference type="ARBA" id="ARBA00023033"/>
    </source>
</evidence>
<evidence type="ECO:0000256" key="3">
    <source>
        <dbReference type="ARBA" id="ARBA00023002"/>
    </source>
</evidence>
<dbReference type="RefSeq" id="WP_188962065.1">
    <property type="nucleotide sequence ID" value="NZ_BMOE01000004.1"/>
</dbReference>
<keyword evidence="2" id="KW-0288">FMN</keyword>
<dbReference type="GO" id="GO:0046306">
    <property type="term" value="P:alkanesulfonate catabolic process"/>
    <property type="evidence" value="ECO:0007669"/>
    <property type="project" value="TreeGrafter"/>
</dbReference>
<dbReference type="InterPro" id="IPR036661">
    <property type="entry name" value="Luciferase-like_sf"/>
</dbReference>
<evidence type="ECO:0000256" key="1">
    <source>
        <dbReference type="ARBA" id="ARBA00022630"/>
    </source>
</evidence>
<keyword evidence="3" id="KW-0560">Oxidoreductase</keyword>
<dbReference type="SUPFAM" id="SSF51679">
    <property type="entry name" value="Bacterial luciferase-like"/>
    <property type="match status" value="1"/>
</dbReference>
<dbReference type="CDD" id="cd01094">
    <property type="entry name" value="Alkanesulfonate_monoxygenase"/>
    <property type="match status" value="1"/>
</dbReference>
<dbReference type="PANTHER" id="PTHR42847">
    <property type="entry name" value="ALKANESULFONATE MONOOXYGENASE"/>
    <property type="match status" value="1"/>
</dbReference>
<evidence type="ECO:0000256" key="2">
    <source>
        <dbReference type="ARBA" id="ARBA00022643"/>
    </source>
</evidence>
<dbReference type="Pfam" id="PF00296">
    <property type="entry name" value="Bac_luciferase"/>
    <property type="match status" value="1"/>
</dbReference>
<comment type="caution">
    <text evidence="6">The sequence shown here is derived from an EMBL/GenBank/DDBJ whole genome shotgun (WGS) entry which is preliminary data.</text>
</comment>
<proteinExistence type="predicted"/>